<dbReference type="AlphaFoldDB" id="A0A225UDU0"/>
<feature type="compositionally biased region" description="Basic and acidic residues" evidence="1">
    <location>
        <begin position="30"/>
        <end position="44"/>
    </location>
</feature>
<dbReference type="Proteomes" id="UP000198211">
    <property type="component" value="Unassembled WGS sequence"/>
</dbReference>
<evidence type="ECO:0000313" key="3">
    <source>
        <dbReference type="Proteomes" id="UP000198211"/>
    </source>
</evidence>
<dbReference type="OrthoDB" id="129593at2759"/>
<reference evidence="3" key="1">
    <citation type="submission" date="2017-03" db="EMBL/GenBank/DDBJ databases">
        <title>Phytopthora megakarya and P. palmivora, two closely related causual agents of cacao black pod achieved similar genome size and gene model numbers by different mechanisms.</title>
        <authorList>
            <person name="Ali S."/>
            <person name="Shao J."/>
            <person name="Larry D.J."/>
            <person name="Kronmiller B."/>
            <person name="Shen D."/>
            <person name="Strem M.D."/>
            <person name="Melnick R.L."/>
            <person name="Guiltinan M.J."/>
            <person name="Tyler B.M."/>
            <person name="Meinhardt L.W."/>
            <person name="Bailey B.A."/>
        </authorList>
    </citation>
    <scope>NUCLEOTIDE SEQUENCE [LARGE SCALE GENOMIC DNA]</scope>
    <source>
        <strain evidence="3">zdho120</strain>
    </source>
</reference>
<feature type="compositionally biased region" description="Basic and acidic residues" evidence="1">
    <location>
        <begin position="164"/>
        <end position="173"/>
    </location>
</feature>
<evidence type="ECO:0000256" key="1">
    <source>
        <dbReference type="SAM" id="MobiDB-lite"/>
    </source>
</evidence>
<keyword evidence="2" id="KW-0548">Nucleotidyltransferase</keyword>
<feature type="region of interest" description="Disordered" evidence="1">
    <location>
        <begin position="9"/>
        <end position="229"/>
    </location>
</feature>
<keyword evidence="3" id="KW-1185">Reference proteome</keyword>
<feature type="compositionally biased region" description="Acidic residues" evidence="1">
    <location>
        <begin position="218"/>
        <end position="229"/>
    </location>
</feature>
<protein>
    <submittedName>
        <fullName evidence="2">Reverse transcriptase</fullName>
    </submittedName>
</protein>
<comment type="caution">
    <text evidence="2">The sequence shown here is derived from an EMBL/GenBank/DDBJ whole genome shotgun (WGS) entry which is preliminary data.</text>
</comment>
<proteinExistence type="predicted"/>
<gene>
    <name evidence="2" type="ORF">PHMEG_00040431</name>
</gene>
<sequence>MEWQILALEATVDPRSADSDPDAGDPPRPVVERPEYEIPREILQRPRPTAIKSLKGGSSGDQKVSDHPPLDNPPSDNPPLDCRPLDVASVASDGSDLSSIADDESMSHVVTVVKAPDDQDPGVSDITTADLPLVEDPAVETVSAEKARSGVTGADQDPLDQEVQDPKVAKLKGDGSYPSSLMGVESGASHKLGDPLDQKDAASMSQKRDEVSAAVLEDQPDTSDLDLTWDSDQDYDECVYYHEGSDLYAEDVDGQLSVLPEVPATPEDVRIEDIQLCGSENQTPEEIDRLRQRIWSSDIS</sequence>
<feature type="compositionally biased region" description="Basic and acidic residues" evidence="1">
    <location>
        <begin position="191"/>
        <end position="211"/>
    </location>
</feature>
<keyword evidence="2" id="KW-0808">Transferase</keyword>
<dbReference type="GO" id="GO:0003964">
    <property type="term" value="F:RNA-directed DNA polymerase activity"/>
    <property type="evidence" value="ECO:0007669"/>
    <property type="project" value="UniProtKB-KW"/>
</dbReference>
<name>A0A225UDU0_9STRA</name>
<dbReference type="EMBL" id="NBNE01021009">
    <property type="protein sequence ID" value="OWY91121.1"/>
    <property type="molecule type" value="Genomic_DNA"/>
</dbReference>
<evidence type="ECO:0000313" key="2">
    <source>
        <dbReference type="EMBL" id="OWY91121.1"/>
    </source>
</evidence>
<keyword evidence="2" id="KW-0695">RNA-directed DNA polymerase</keyword>
<accession>A0A225UDU0</accession>
<organism evidence="2 3">
    <name type="scientific">Phytophthora megakarya</name>
    <dbReference type="NCBI Taxonomy" id="4795"/>
    <lineage>
        <taxon>Eukaryota</taxon>
        <taxon>Sar</taxon>
        <taxon>Stramenopiles</taxon>
        <taxon>Oomycota</taxon>
        <taxon>Peronosporomycetes</taxon>
        <taxon>Peronosporales</taxon>
        <taxon>Peronosporaceae</taxon>
        <taxon>Phytophthora</taxon>
    </lineage>
</organism>